<dbReference type="AlphaFoldDB" id="A0A810KTL4"/>
<dbReference type="EMBL" id="AP023354">
    <property type="protein sequence ID" value="BCJ26187.1"/>
    <property type="molecule type" value="Genomic_DNA"/>
</dbReference>
<organism evidence="1 2">
    <name type="scientific">Actinocatenispora sera</name>
    <dbReference type="NCBI Taxonomy" id="390989"/>
    <lineage>
        <taxon>Bacteria</taxon>
        <taxon>Bacillati</taxon>
        <taxon>Actinomycetota</taxon>
        <taxon>Actinomycetes</taxon>
        <taxon>Micromonosporales</taxon>
        <taxon>Micromonosporaceae</taxon>
        <taxon>Actinocatenispora</taxon>
    </lineage>
</organism>
<accession>A0A810KTL4</accession>
<keyword evidence="2" id="KW-1185">Reference proteome</keyword>
<evidence type="ECO:0000313" key="1">
    <source>
        <dbReference type="EMBL" id="BCJ26187.1"/>
    </source>
</evidence>
<dbReference type="Proteomes" id="UP000680750">
    <property type="component" value="Chromosome"/>
</dbReference>
<sequence>MRRDRLHDRAVRDLLRTAPGSEASAEQARRWYAEHADEFVALSSSDSGRRAGSSGGGRR</sequence>
<dbReference type="KEGG" id="aser:Asera_02950"/>
<name>A0A810KTL4_9ACTN</name>
<protein>
    <submittedName>
        <fullName evidence="1">Uncharacterized protein</fullName>
    </submittedName>
</protein>
<proteinExistence type="predicted"/>
<gene>
    <name evidence="1" type="ORF">Asera_02950</name>
</gene>
<evidence type="ECO:0000313" key="2">
    <source>
        <dbReference type="Proteomes" id="UP000680750"/>
    </source>
</evidence>
<reference evidence="1" key="1">
    <citation type="submission" date="2020-08" db="EMBL/GenBank/DDBJ databases">
        <title>Whole genome shotgun sequence of Actinocatenispora sera NBRC 101916.</title>
        <authorList>
            <person name="Komaki H."/>
            <person name="Tamura T."/>
        </authorList>
    </citation>
    <scope>NUCLEOTIDE SEQUENCE</scope>
    <source>
        <strain evidence="1">NBRC 101916</strain>
    </source>
</reference>